<dbReference type="GO" id="GO:0005975">
    <property type="term" value="P:carbohydrate metabolic process"/>
    <property type="evidence" value="ECO:0007669"/>
    <property type="project" value="InterPro"/>
</dbReference>
<dbReference type="GO" id="GO:0009821">
    <property type="term" value="P:alkaloid biosynthetic process"/>
    <property type="evidence" value="ECO:0007669"/>
    <property type="project" value="UniProtKB-ARBA"/>
</dbReference>
<organism evidence="5 6">
    <name type="scientific">Coffea canephora</name>
    <name type="common">Robusta coffee</name>
    <dbReference type="NCBI Taxonomy" id="49390"/>
    <lineage>
        <taxon>Eukaryota</taxon>
        <taxon>Viridiplantae</taxon>
        <taxon>Streptophyta</taxon>
        <taxon>Embryophyta</taxon>
        <taxon>Tracheophyta</taxon>
        <taxon>Spermatophyta</taxon>
        <taxon>Magnoliopsida</taxon>
        <taxon>eudicotyledons</taxon>
        <taxon>Gunneridae</taxon>
        <taxon>Pentapetalae</taxon>
        <taxon>asterids</taxon>
        <taxon>lamiids</taxon>
        <taxon>Gentianales</taxon>
        <taxon>Rubiaceae</taxon>
        <taxon>Ixoroideae</taxon>
        <taxon>Gardenieae complex</taxon>
        <taxon>Bertiereae - Coffeeae clade</taxon>
        <taxon>Coffeeae</taxon>
        <taxon>Coffea</taxon>
    </lineage>
</organism>
<evidence type="ECO:0000256" key="4">
    <source>
        <dbReference type="RuleBase" id="RU003690"/>
    </source>
</evidence>
<dbReference type="Pfam" id="PF00232">
    <property type="entry name" value="Glyco_hydro_1"/>
    <property type="match status" value="1"/>
</dbReference>
<comment type="similarity">
    <text evidence="1 4">Belongs to the glycosyl hydrolase 1 family.</text>
</comment>
<evidence type="ECO:0000313" key="6">
    <source>
        <dbReference type="Proteomes" id="UP000295252"/>
    </source>
</evidence>
<dbReference type="STRING" id="49390.A0A068UIN1"/>
<dbReference type="PRINTS" id="PR00131">
    <property type="entry name" value="GLHYDRLASE1"/>
</dbReference>
<sequence>MHIGWLGQLGTPWIQRRTVSIFSTKNGDIATNAYDLDQGDVNIIADLGLDVYRFSIAWSRILPIKSSQGTHTRTHAHKTYAHQSFSVKWINLELTTFHWDVPQALQSLYGGFLSPRVGGLIIETILFKNFGDRVKFWITLNEPLSLSESGHTLPYLAPGRCTIWGNVDRTGGDEGIEPYLVTHLQLLSHAAAVDLYRQKYQELQGGIIGITLNSQWFLPFRDGNEDDLKAAEIQLDFTFMRPVTFGDYPDTMKERVGERLPSFTPVEGRKLERSYDFLGLNYYTGSFTHFLDEGYVPPYPSYVTDSGVNFHSLNSRIFFFFLYIYDLDEGNPFGRSWTGKLCNYHIAGVFWLQVYPPGIGDLLNYTKVAYDNPTIYITENGNQPITHICSESINDTVRIDYTEDHLCCVLQAVDEYDVTISGYITWALTDNFEWAYGYTNRFGLYYVDYDSLTRIPKSFSRVVQRSDQQGS</sequence>
<dbReference type="InterPro" id="IPR001360">
    <property type="entry name" value="Glyco_hydro_1"/>
</dbReference>
<protein>
    <recommendedName>
        <fullName evidence="7">Beta-glucosidase</fullName>
    </recommendedName>
</protein>
<dbReference type="EMBL" id="HG739115">
    <property type="protein sequence ID" value="CDP08326.1"/>
    <property type="molecule type" value="Genomic_DNA"/>
</dbReference>
<dbReference type="Gramene" id="CDP08326">
    <property type="protein sequence ID" value="CDP08326"/>
    <property type="gene ID" value="GSCOC_T00027126001"/>
</dbReference>
<dbReference type="InterPro" id="IPR017853">
    <property type="entry name" value="GH"/>
</dbReference>
<evidence type="ECO:0000256" key="2">
    <source>
        <dbReference type="ARBA" id="ARBA00022801"/>
    </source>
</evidence>
<dbReference type="PANTHER" id="PTHR10353:SF137">
    <property type="entry name" value="MYROSINASE 3-RELATED"/>
    <property type="match status" value="1"/>
</dbReference>
<name>A0A068UIN1_COFCA</name>
<evidence type="ECO:0000313" key="5">
    <source>
        <dbReference type="EMBL" id="CDP08326.1"/>
    </source>
</evidence>
<accession>A0A068UIN1</accession>
<reference evidence="6" key="1">
    <citation type="journal article" date="2014" name="Science">
        <title>The coffee genome provides insight into the convergent evolution of caffeine biosynthesis.</title>
        <authorList>
            <person name="Denoeud F."/>
            <person name="Carretero-Paulet L."/>
            <person name="Dereeper A."/>
            <person name="Droc G."/>
            <person name="Guyot R."/>
            <person name="Pietrella M."/>
            <person name="Zheng C."/>
            <person name="Alberti A."/>
            <person name="Anthony F."/>
            <person name="Aprea G."/>
            <person name="Aury J.M."/>
            <person name="Bento P."/>
            <person name="Bernard M."/>
            <person name="Bocs S."/>
            <person name="Campa C."/>
            <person name="Cenci A."/>
            <person name="Combes M.C."/>
            <person name="Crouzillat D."/>
            <person name="Da Silva C."/>
            <person name="Daddiego L."/>
            <person name="De Bellis F."/>
            <person name="Dussert S."/>
            <person name="Garsmeur O."/>
            <person name="Gayraud T."/>
            <person name="Guignon V."/>
            <person name="Jahn K."/>
            <person name="Jamilloux V."/>
            <person name="Joet T."/>
            <person name="Labadie K."/>
            <person name="Lan T."/>
            <person name="Leclercq J."/>
            <person name="Lepelley M."/>
            <person name="Leroy T."/>
            <person name="Li L.T."/>
            <person name="Librado P."/>
            <person name="Lopez L."/>
            <person name="Munoz A."/>
            <person name="Noel B."/>
            <person name="Pallavicini A."/>
            <person name="Perrotta G."/>
            <person name="Poncet V."/>
            <person name="Pot D."/>
            <person name="Priyono X."/>
            <person name="Rigoreau M."/>
            <person name="Rouard M."/>
            <person name="Rozas J."/>
            <person name="Tranchant-Dubreuil C."/>
            <person name="VanBuren R."/>
            <person name="Zhang Q."/>
            <person name="Andrade A.C."/>
            <person name="Argout X."/>
            <person name="Bertrand B."/>
            <person name="de Kochko A."/>
            <person name="Graziosi G."/>
            <person name="Henry R.J."/>
            <person name="Jayarama X."/>
            <person name="Ming R."/>
            <person name="Nagai C."/>
            <person name="Rounsley S."/>
            <person name="Sankoff D."/>
            <person name="Giuliano G."/>
            <person name="Albert V.A."/>
            <person name="Wincker P."/>
            <person name="Lashermes P."/>
        </authorList>
    </citation>
    <scope>NUCLEOTIDE SEQUENCE [LARGE SCALE GENOMIC DNA]</scope>
    <source>
        <strain evidence="6">cv. DH200-94</strain>
    </source>
</reference>
<dbReference type="InParanoid" id="A0A068UIN1"/>
<evidence type="ECO:0008006" key="7">
    <source>
        <dbReference type="Google" id="ProtNLM"/>
    </source>
</evidence>
<proteinExistence type="inferred from homology"/>
<dbReference type="AlphaFoldDB" id="A0A068UIN1"/>
<gene>
    <name evidence="5" type="ORF">GSCOC_T00027126001</name>
</gene>
<dbReference type="SUPFAM" id="SSF51445">
    <property type="entry name" value="(Trans)glycosidases"/>
    <property type="match status" value="1"/>
</dbReference>
<keyword evidence="3" id="KW-0326">Glycosidase</keyword>
<dbReference type="PANTHER" id="PTHR10353">
    <property type="entry name" value="GLYCOSYL HYDROLASE"/>
    <property type="match status" value="1"/>
</dbReference>
<keyword evidence="2" id="KW-0378">Hydrolase</keyword>
<keyword evidence="6" id="KW-1185">Reference proteome</keyword>
<dbReference type="Gene3D" id="3.20.20.80">
    <property type="entry name" value="Glycosidases"/>
    <property type="match status" value="1"/>
</dbReference>
<dbReference type="GO" id="GO:0008422">
    <property type="term" value="F:beta-glucosidase activity"/>
    <property type="evidence" value="ECO:0007669"/>
    <property type="project" value="TreeGrafter"/>
</dbReference>
<evidence type="ECO:0000256" key="3">
    <source>
        <dbReference type="ARBA" id="ARBA00023295"/>
    </source>
</evidence>
<evidence type="ECO:0000256" key="1">
    <source>
        <dbReference type="ARBA" id="ARBA00010838"/>
    </source>
</evidence>
<dbReference type="Proteomes" id="UP000295252">
    <property type="component" value="Chromosome X"/>
</dbReference>
<dbReference type="PhylomeDB" id="A0A068UIN1"/>